<dbReference type="Gene3D" id="1.25.40.270">
    <property type="entry name" value="Vacuolar protein sorting-associated protein vta1"/>
    <property type="match status" value="1"/>
</dbReference>
<dbReference type="Gene3D" id="1.20.5.420">
    <property type="entry name" value="Immunoglobulin FC, subunit C"/>
    <property type="match status" value="1"/>
</dbReference>
<evidence type="ECO:0000259" key="10">
    <source>
        <dbReference type="Pfam" id="PF04652"/>
    </source>
</evidence>
<evidence type="ECO:0000313" key="12">
    <source>
        <dbReference type="EMBL" id="KAF1944090.1"/>
    </source>
</evidence>
<evidence type="ECO:0000259" key="11">
    <source>
        <dbReference type="Pfam" id="PF18097"/>
    </source>
</evidence>
<dbReference type="EMBL" id="ML976019">
    <property type="protein sequence ID" value="KAF1944090.1"/>
    <property type="molecule type" value="Genomic_DNA"/>
</dbReference>
<keyword evidence="13" id="KW-1185">Reference proteome</keyword>
<evidence type="ECO:0000256" key="5">
    <source>
        <dbReference type="ARBA" id="ARBA00022490"/>
    </source>
</evidence>
<dbReference type="InterPro" id="IPR044538">
    <property type="entry name" value="Vta1-like"/>
</dbReference>
<keyword evidence="8" id="KW-0472">Membrane</keyword>
<feature type="compositionally biased region" description="Pro residues" evidence="9">
    <location>
        <begin position="364"/>
        <end position="375"/>
    </location>
</feature>
<dbReference type="GO" id="GO:0015031">
    <property type="term" value="P:protein transport"/>
    <property type="evidence" value="ECO:0007669"/>
    <property type="project" value="UniProtKB-KW"/>
</dbReference>
<dbReference type="Proteomes" id="UP000800038">
    <property type="component" value="Unassembled WGS sequence"/>
</dbReference>
<dbReference type="AlphaFoldDB" id="A0A6A5SW24"/>
<dbReference type="InterPro" id="IPR041212">
    <property type="entry name" value="Vta1_C"/>
</dbReference>
<dbReference type="GO" id="GO:0005771">
    <property type="term" value="C:multivesicular body"/>
    <property type="evidence" value="ECO:0007669"/>
    <property type="project" value="TreeGrafter"/>
</dbReference>
<feature type="compositionally biased region" description="Polar residues" evidence="9">
    <location>
        <begin position="238"/>
        <end position="263"/>
    </location>
</feature>
<feature type="compositionally biased region" description="Polar residues" evidence="9">
    <location>
        <begin position="291"/>
        <end position="309"/>
    </location>
</feature>
<dbReference type="InterPro" id="IPR023175">
    <property type="entry name" value="Vta1/CALS_N_sf"/>
</dbReference>
<feature type="compositionally biased region" description="Pro residues" evidence="9">
    <location>
        <begin position="327"/>
        <end position="343"/>
    </location>
</feature>
<reference evidence="12" key="1">
    <citation type="journal article" date="2020" name="Stud. Mycol.">
        <title>101 Dothideomycetes genomes: a test case for predicting lifestyles and emergence of pathogens.</title>
        <authorList>
            <person name="Haridas S."/>
            <person name="Albert R."/>
            <person name="Binder M."/>
            <person name="Bloem J."/>
            <person name="Labutti K."/>
            <person name="Salamov A."/>
            <person name="Andreopoulos B."/>
            <person name="Baker S."/>
            <person name="Barry K."/>
            <person name="Bills G."/>
            <person name="Bluhm B."/>
            <person name="Cannon C."/>
            <person name="Castanera R."/>
            <person name="Culley D."/>
            <person name="Daum C."/>
            <person name="Ezra D."/>
            <person name="Gonzalez J."/>
            <person name="Henrissat B."/>
            <person name="Kuo A."/>
            <person name="Liang C."/>
            <person name="Lipzen A."/>
            <person name="Lutzoni F."/>
            <person name="Magnuson J."/>
            <person name="Mondo S."/>
            <person name="Nolan M."/>
            <person name="Ohm R."/>
            <person name="Pangilinan J."/>
            <person name="Park H.-J."/>
            <person name="Ramirez L."/>
            <person name="Alfaro M."/>
            <person name="Sun H."/>
            <person name="Tritt A."/>
            <person name="Yoshinaga Y."/>
            <person name="Zwiers L.-H."/>
            <person name="Turgeon B."/>
            <person name="Goodwin S."/>
            <person name="Spatafora J."/>
            <person name="Crous P."/>
            <person name="Grigoriev I."/>
        </authorList>
    </citation>
    <scope>NUCLEOTIDE SEQUENCE</scope>
    <source>
        <strain evidence="12">CBS 161.51</strain>
    </source>
</reference>
<accession>A0A6A5SW24</accession>
<feature type="region of interest" description="Disordered" evidence="9">
    <location>
        <begin position="160"/>
        <end position="444"/>
    </location>
</feature>
<keyword evidence="4" id="KW-0813">Transport</keyword>
<keyword evidence="7" id="KW-0653">Protein transport</keyword>
<dbReference type="OrthoDB" id="391137at2759"/>
<organism evidence="12 13">
    <name type="scientific">Clathrospora elynae</name>
    <dbReference type="NCBI Taxonomy" id="706981"/>
    <lineage>
        <taxon>Eukaryota</taxon>
        <taxon>Fungi</taxon>
        <taxon>Dikarya</taxon>
        <taxon>Ascomycota</taxon>
        <taxon>Pezizomycotina</taxon>
        <taxon>Dothideomycetes</taxon>
        <taxon>Pleosporomycetidae</taxon>
        <taxon>Pleosporales</taxon>
        <taxon>Diademaceae</taxon>
        <taxon>Clathrospora</taxon>
    </lineage>
</organism>
<evidence type="ECO:0000256" key="6">
    <source>
        <dbReference type="ARBA" id="ARBA00022753"/>
    </source>
</evidence>
<evidence type="ECO:0000256" key="9">
    <source>
        <dbReference type="SAM" id="MobiDB-lite"/>
    </source>
</evidence>
<dbReference type="Pfam" id="PF18097">
    <property type="entry name" value="Vta1_C"/>
    <property type="match status" value="1"/>
</dbReference>
<keyword evidence="6" id="KW-0967">Endosome</keyword>
<evidence type="ECO:0000256" key="8">
    <source>
        <dbReference type="ARBA" id="ARBA00023136"/>
    </source>
</evidence>
<feature type="compositionally biased region" description="Low complexity" evidence="9">
    <location>
        <begin position="344"/>
        <end position="363"/>
    </location>
</feature>
<evidence type="ECO:0000313" key="13">
    <source>
        <dbReference type="Proteomes" id="UP000800038"/>
    </source>
</evidence>
<protein>
    <submittedName>
        <fullName evidence="12">DUF605-domain-containing protein</fullName>
    </submittedName>
</protein>
<feature type="compositionally biased region" description="Polar residues" evidence="9">
    <location>
        <begin position="161"/>
        <end position="174"/>
    </location>
</feature>
<sequence>MADSVPAKLKSLQLASFAKRAAQLERFKPIITYWLRFYIVQRIIAGGLHSADQECTAYTTDLMEKLEQAKADSPGESALLDDIAASAYCEQFALQTLSKAEREMEENRVNGQTADTLLAASTFLDILSIWKNNDPEITSKIKFAKYHALRIVKAIKANEDPNATNPVQETQQQPMSPPALDPNDPEVQRINQGAPPQLPQNPYQPYVESAPNTSSQPSPNFSAHRVSPPPPHFPSAPTGYTQSSHNDVSPISQPASPRHNSVVSIGGGYFPRSDPGPPTFTADTAAPGLSTAPSMDNDPLTSSLPTSPQVPEAPGAPDPANFYQNPASPPPVTQPPQQQPPQNPYQSHPQSTYSSASPQAPQAPQQPPVYQPSPAPQQYQYASPSPQPPQFQNALQGGAIGAFPPPNQQQCSPALHHNPYAQPDAPPPQPSSQGPFRNDEDSIMMAQKHAKWAISALNFEDANTAVKELRTALRALGAS</sequence>
<feature type="compositionally biased region" description="Polar residues" evidence="9">
    <location>
        <begin position="210"/>
        <end position="221"/>
    </location>
</feature>
<evidence type="ECO:0000256" key="1">
    <source>
        <dbReference type="ARBA" id="ARBA00004481"/>
    </source>
</evidence>
<gene>
    <name evidence="12" type="ORF">EJ02DRAFT_399095</name>
</gene>
<dbReference type="PANTHER" id="PTHR46009:SF1">
    <property type="entry name" value="VACUOLAR PROTEIN SORTING-ASSOCIATED PROTEIN VTA1 HOMOLOG"/>
    <property type="match status" value="1"/>
</dbReference>
<dbReference type="GO" id="GO:0032511">
    <property type="term" value="P:late endosome to vacuole transport via multivesicular body sorting pathway"/>
    <property type="evidence" value="ECO:0007669"/>
    <property type="project" value="InterPro"/>
</dbReference>
<comment type="subcellular location">
    <subcellularLocation>
        <location evidence="2">Cytoplasm</location>
    </subcellularLocation>
    <subcellularLocation>
        <location evidence="1">Endosome membrane</location>
        <topology evidence="1">Peripheral membrane protein</topology>
    </subcellularLocation>
</comment>
<evidence type="ECO:0000256" key="4">
    <source>
        <dbReference type="ARBA" id="ARBA00022448"/>
    </source>
</evidence>
<dbReference type="Pfam" id="PF04652">
    <property type="entry name" value="Vta1"/>
    <property type="match status" value="1"/>
</dbReference>
<comment type="similarity">
    <text evidence="3">Belongs to the VTA1 family.</text>
</comment>
<evidence type="ECO:0000256" key="2">
    <source>
        <dbReference type="ARBA" id="ARBA00004496"/>
    </source>
</evidence>
<feature type="domain" description="Vta1/callose synthase N-terminal" evidence="10">
    <location>
        <begin position="14"/>
        <end position="156"/>
    </location>
</feature>
<keyword evidence="5" id="KW-0963">Cytoplasm</keyword>
<dbReference type="PANTHER" id="PTHR46009">
    <property type="entry name" value="VACUOLAR PROTEIN SORTING-ASSOCIATED PROTEIN VTA1 HOMOLOG"/>
    <property type="match status" value="1"/>
</dbReference>
<feature type="domain" description="Vta1 C-terminal" evidence="11">
    <location>
        <begin position="440"/>
        <end position="476"/>
    </location>
</feature>
<proteinExistence type="inferred from homology"/>
<name>A0A6A5SW24_9PLEO</name>
<dbReference type="InterPro" id="IPR039431">
    <property type="entry name" value="Vta1/CALS_N"/>
</dbReference>
<evidence type="ECO:0000256" key="3">
    <source>
        <dbReference type="ARBA" id="ARBA00007895"/>
    </source>
</evidence>
<dbReference type="GO" id="GO:0010008">
    <property type="term" value="C:endosome membrane"/>
    <property type="evidence" value="ECO:0007669"/>
    <property type="project" value="UniProtKB-SubCell"/>
</dbReference>
<evidence type="ECO:0000256" key="7">
    <source>
        <dbReference type="ARBA" id="ARBA00022927"/>
    </source>
</evidence>